<organism evidence="2 3">
    <name type="scientific">Byssothecium circinans</name>
    <dbReference type="NCBI Taxonomy" id="147558"/>
    <lineage>
        <taxon>Eukaryota</taxon>
        <taxon>Fungi</taxon>
        <taxon>Dikarya</taxon>
        <taxon>Ascomycota</taxon>
        <taxon>Pezizomycotina</taxon>
        <taxon>Dothideomycetes</taxon>
        <taxon>Pleosporomycetidae</taxon>
        <taxon>Pleosporales</taxon>
        <taxon>Massarineae</taxon>
        <taxon>Massarinaceae</taxon>
        <taxon>Byssothecium</taxon>
    </lineage>
</organism>
<accession>A0A6A5UHY1</accession>
<evidence type="ECO:0000313" key="2">
    <source>
        <dbReference type="EMBL" id="KAF1962516.1"/>
    </source>
</evidence>
<dbReference type="EMBL" id="ML976979">
    <property type="protein sequence ID" value="KAF1962516.1"/>
    <property type="molecule type" value="Genomic_DNA"/>
</dbReference>
<evidence type="ECO:0000313" key="3">
    <source>
        <dbReference type="Proteomes" id="UP000800035"/>
    </source>
</evidence>
<reference evidence="2" key="1">
    <citation type="journal article" date="2020" name="Stud. Mycol.">
        <title>101 Dothideomycetes genomes: a test case for predicting lifestyles and emergence of pathogens.</title>
        <authorList>
            <person name="Haridas S."/>
            <person name="Albert R."/>
            <person name="Binder M."/>
            <person name="Bloem J."/>
            <person name="Labutti K."/>
            <person name="Salamov A."/>
            <person name="Andreopoulos B."/>
            <person name="Baker S."/>
            <person name="Barry K."/>
            <person name="Bills G."/>
            <person name="Bluhm B."/>
            <person name="Cannon C."/>
            <person name="Castanera R."/>
            <person name="Culley D."/>
            <person name="Daum C."/>
            <person name="Ezra D."/>
            <person name="Gonzalez J."/>
            <person name="Henrissat B."/>
            <person name="Kuo A."/>
            <person name="Liang C."/>
            <person name="Lipzen A."/>
            <person name="Lutzoni F."/>
            <person name="Magnuson J."/>
            <person name="Mondo S."/>
            <person name="Nolan M."/>
            <person name="Ohm R."/>
            <person name="Pangilinan J."/>
            <person name="Park H.-J."/>
            <person name="Ramirez L."/>
            <person name="Alfaro M."/>
            <person name="Sun H."/>
            <person name="Tritt A."/>
            <person name="Yoshinaga Y."/>
            <person name="Zwiers L.-H."/>
            <person name="Turgeon B."/>
            <person name="Goodwin S."/>
            <person name="Spatafora J."/>
            <person name="Crous P."/>
            <person name="Grigoriev I."/>
        </authorList>
    </citation>
    <scope>NUCLEOTIDE SEQUENCE</scope>
    <source>
        <strain evidence="2">CBS 675.92</strain>
    </source>
</reference>
<feature type="compositionally biased region" description="Polar residues" evidence="1">
    <location>
        <begin position="77"/>
        <end position="90"/>
    </location>
</feature>
<dbReference type="InterPro" id="IPR027417">
    <property type="entry name" value="P-loop_NTPase"/>
</dbReference>
<dbReference type="SUPFAM" id="SSF52540">
    <property type="entry name" value="P-loop containing nucleoside triphosphate hydrolases"/>
    <property type="match status" value="1"/>
</dbReference>
<keyword evidence="3" id="KW-1185">Reference proteome</keyword>
<proteinExistence type="predicted"/>
<feature type="region of interest" description="Disordered" evidence="1">
    <location>
        <begin position="21"/>
        <end position="94"/>
    </location>
</feature>
<feature type="region of interest" description="Disordered" evidence="1">
    <location>
        <begin position="333"/>
        <end position="374"/>
    </location>
</feature>
<dbReference type="Gene3D" id="3.40.50.300">
    <property type="entry name" value="P-loop containing nucleotide triphosphate hydrolases"/>
    <property type="match status" value="1"/>
</dbReference>
<dbReference type="Proteomes" id="UP000800035">
    <property type="component" value="Unassembled WGS sequence"/>
</dbReference>
<dbReference type="AlphaFoldDB" id="A0A6A5UHY1"/>
<protein>
    <recommendedName>
        <fullName evidence="4">Zona occludens toxin N-terminal domain-containing protein</fullName>
    </recommendedName>
</protein>
<feature type="compositionally biased region" description="Low complexity" evidence="1">
    <location>
        <begin position="58"/>
        <end position="76"/>
    </location>
</feature>
<feature type="compositionally biased region" description="Polar residues" evidence="1">
    <location>
        <begin position="334"/>
        <end position="366"/>
    </location>
</feature>
<dbReference type="OrthoDB" id="2316594at2759"/>
<sequence>MRPDLAKKKIVNSVVYGIERQLKSARPEDQPMSDKQASASKPTPNQPLVARTRPQTKALSSSSGTGSAARSGLSSTPSPLKQDSKPTVSTAAEPLSQAQVEEFVRKEYMQRYHDASGKLKQAPDLSSFARILHGLRPGYLDAIYRTLRTIDDELLRRPLTQQESSGLLTQAQLECDKLTWTDSTRDLNRAVVVTAVAQHRPDIHREKIEAIVRKAEEFQQSAKRQAAAMAPAPAKKVVSAPAPVSAKATPAMTAPRNAEEEFEAWVYQQYMDFGFSKGGFRGFKWLIAHLQNQKPKVEPERIRQTVRKLQNAGPKTKYSFGKVDEVYRAKKKQLSQTAKTTTTANSKEQPAQTAKTTTNANSQTQRSEAHPRPSTAAELAFNVAGTQTSHMPPPALDEGPKNDLLARKMNQLHLSDKLKIGSTNLSPRAIEGFDSDGQEHDSGVDVPSPLYDSSVGVGKATQLAGVPVEAEYDMTALLSDSSDEENDQEDENQEFDAEIQHAPLFDEDFTSDDYKHLVPQYGLMGLHSVFADSKSALFINTNTPFSAFICGVQGSGKSHTTACIMENALIPSKNLGKLQNPLSALVFSYGHFSGDGSGYSVSEAAFLAAPHPKMPGGAHVKKVNVLVSPSNFVRISKLYLRIPNVTVSPFKLKPWNLDIDVMLTLMNVSESGEPPLYMAQVTQILRKMATSGGPFNYMAFKTTLRQQKFNPAQVNMLQMRLNLLESFLDLDNSCPEPKFTPGEITIMDMSCPFVDPNTACILFRIGLQRYLQSDSPGKMIVLDEAHKYMLNVPGAKALNETLLTTIRLQRHYGARVIISTQEPTLLTNLIALCSITFIHRFSSPEWLAAIKRHIPMAPPAAQALMTKIEGLKTGTALVYSSNAVLGWNEDDRLIKGSGKMMRVRVRKRITSDGGQSVLAV</sequence>
<evidence type="ECO:0000256" key="1">
    <source>
        <dbReference type="SAM" id="MobiDB-lite"/>
    </source>
</evidence>
<name>A0A6A5UHY1_9PLEO</name>
<feature type="compositionally biased region" description="Polar residues" evidence="1">
    <location>
        <begin position="33"/>
        <end position="43"/>
    </location>
</feature>
<evidence type="ECO:0008006" key="4">
    <source>
        <dbReference type="Google" id="ProtNLM"/>
    </source>
</evidence>
<gene>
    <name evidence="2" type="ORF">CC80DRAFT_522292</name>
</gene>